<dbReference type="InterPro" id="IPR003340">
    <property type="entry name" value="B3_DNA-bd"/>
</dbReference>
<feature type="compositionally biased region" description="Acidic residues" evidence="6">
    <location>
        <begin position="150"/>
        <end position="162"/>
    </location>
</feature>
<keyword evidence="9" id="KW-1185">Reference proteome</keyword>
<dbReference type="GO" id="GO:0005634">
    <property type="term" value="C:nucleus"/>
    <property type="evidence" value="ECO:0007669"/>
    <property type="project" value="UniProtKB-SubCell"/>
</dbReference>
<evidence type="ECO:0000256" key="5">
    <source>
        <dbReference type="ARBA" id="ARBA00023242"/>
    </source>
</evidence>
<dbReference type="SMART" id="SM01019">
    <property type="entry name" value="B3"/>
    <property type="match status" value="2"/>
</dbReference>
<dbReference type="CDD" id="cd10017">
    <property type="entry name" value="B3_DNA"/>
    <property type="match status" value="2"/>
</dbReference>
<evidence type="ECO:0000313" key="8">
    <source>
        <dbReference type="EMBL" id="KAK1395741.1"/>
    </source>
</evidence>
<evidence type="ECO:0000256" key="6">
    <source>
        <dbReference type="SAM" id="MobiDB-lite"/>
    </source>
</evidence>
<feature type="domain" description="TF-B3" evidence="7">
    <location>
        <begin position="409"/>
        <end position="506"/>
    </location>
</feature>
<proteinExistence type="predicted"/>
<feature type="domain" description="TF-B3" evidence="7">
    <location>
        <begin position="222"/>
        <end position="315"/>
    </location>
</feature>
<dbReference type="SUPFAM" id="SSF101936">
    <property type="entry name" value="DNA-binding pseudobarrel domain"/>
    <property type="match status" value="2"/>
</dbReference>
<dbReference type="GO" id="GO:0003677">
    <property type="term" value="F:DNA binding"/>
    <property type="evidence" value="ECO:0007669"/>
    <property type="project" value="UniProtKB-KW"/>
</dbReference>
<keyword evidence="4" id="KW-0804">Transcription</keyword>
<feature type="compositionally biased region" description="Basic residues" evidence="6">
    <location>
        <begin position="165"/>
        <end position="175"/>
    </location>
</feature>
<organism evidence="8 9">
    <name type="scientific">Heracleum sosnowskyi</name>
    <dbReference type="NCBI Taxonomy" id="360622"/>
    <lineage>
        <taxon>Eukaryota</taxon>
        <taxon>Viridiplantae</taxon>
        <taxon>Streptophyta</taxon>
        <taxon>Embryophyta</taxon>
        <taxon>Tracheophyta</taxon>
        <taxon>Spermatophyta</taxon>
        <taxon>Magnoliopsida</taxon>
        <taxon>eudicotyledons</taxon>
        <taxon>Gunneridae</taxon>
        <taxon>Pentapetalae</taxon>
        <taxon>asterids</taxon>
        <taxon>campanulids</taxon>
        <taxon>Apiales</taxon>
        <taxon>Apiaceae</taxon>
        <taxon>Apioideae</taxon>
        <taxon>apioid superclade</taxon>
        <taxon>Tordylieae</taxon>
        <taxon>Tordyliinae</taxon>
        <taxon>Heracleum</taxon>
    </lineage>
</organism>
<dbReference type="Gene3D" id="2.40.330.10">
    <property type="entry name" value="DNA-binding pseudobarrel domain"/>
    <property type="match status" value="2"/>
</dbReference>
<comment type="subcellular location">
    <subcellularLocation>
        <location evidence="1">Nucleus</location>
    </subcellularLocation>
</comment>
<feature type="region of interest" description="Disordered" evidence="6">
    <location>
        <begin position="115"/>
        <end position="194"/>
    </location>
</feature>
<protein>
    <recommendedName>
        <fullName evidence="7">TF-B3 domain-containing protein</fullName>
    </recommendedName>
</protein>
<sequence length="507" mass="57428">MFKPKRIIQKKRQFVTIKDINRDKEMMINSRKKIQANSTVVSPTKGGVGFSRLPPEEFQSIKNGTIGLGDYVKLFEKPAENENLVEGGSEVTGGKVNEYEMRRNKNVEENKRKLEALELKRRPGNSVQQKNSRSKTLSNEAGSEYRCPENEEDRESNVEEDIVSSKRKKKGKRVPVRTDGPTTRSRASKISRPSDKQDIFHPAVELSMASSFWSNSTAKSSRFFKIVLTDVGSHSKLMIPTKFVKIFGKDLDNRIHLSAPSGSVWSVDLEKQKDEVWLQNGWPEFAKFYSISFGYLLVFEYKGDAKFEVLIFDPSAVEIDHPVTCTANILDFVKATQVKKKEIDLNDATHSEAIRPLKKTRTNSAHVQLCHNDQKLGNVKANVNGKSACNGEGNSALVLAKAFKSKNPFLILSVQPSHLERSSVHIPVAFREVYTKWMNNVEVNLKVGSRTWPVYSHLSLKWKRCSFVTGWARFAQDNSLNVGDACVFELINPTRKLFKVFMFGEAR</sequence>
<dbReference type="PANTHER" id="PTHR31920:SF108">
    <property type="entry name" value="B3 DOMAIN-CONTAINING TRANSCRIPTION FACTOR VRN1-LIKE"/>
    <property type="match status" value="1"/>
</dbReference>
<comment type="caution">
    <text evidence="8">The sequence shown here is derived from an EMBL/GenBank/DDBJ whole genome shotgun (WGS) entry which is preliminary data.</text>
</comment>
<feature type="compositionally biased region" description="Polar residues" evidence="6">
    <location>
        <begin position="125"/>
        <end position="141"/>
    </location>
</feature>
<keyword evidence="3" id="KW-0238">DNA-binding</keyword>
<accession>A0AAD8J3S9</accession>
<keyword evidence="5" id="KW-0539">Nucleus</keyword>
<dbReference type="InterPro" id="IPR015300">
    <property type="entry name" value="DNA-bd_pseudobarrel_sf"/>
</dbReference>
<dbReference type="EMBL" id="JAUIZM010000002">
    <property type="protein sequence ID" value="KAK1395741.1"/>
    <property type="molecule type" value="Genomic_DNA"/>
</dbReference>
<evidence type="ECO:0000256" key="2">
    <source>
        <dbReference type="ARBA" id="ARBA00023015"/>
    </source>
</evidence>
<dbReference type="PROSITE" id="PS50863">
    <property type="entry name" value="B3"/>
    <property type="match status" value="2"/>
</dbReference>
<dbReference type="PANTHER" id="PTHR31920">
    <property type="entry name" value="B3 DOMAIN-CONTAINING"/>
    <property type="match status" value="1"/>
</dbReference>
<reference evidence="8" key="2">
    <citation type="submission" date="2023-05" db="EMBL/GenBank/DDBJ databases">
        <authorList>
            <person name="Schelkunov M.I."/>
        </authorList>
    </citation>
    <scope>NUCLEOTIDE SEQUENCE</scope>
    <source>
        <strain evidence="8">Hsosn_3</strain>
        <tissue evidence="8">Leaf</tissue>
    </source>
</reference>
<evidence type="ECO:0000256" key="1">
    <source>
        <dbReference type="ARBA" id="ARBA00004123"/>
    </source>
</evidence>
<keyword evidence="2" id="KW-0805">Transcription regulation</keyword>
<dbReference type="InterPro" id="IPR050655">
    <property type="entry name" value="Plant_B3_domain"/>
</dbReference>
<evidence type="ECO:0000256" key="4">
    <source>
        <dbReference type="ARBA" id="ARBA00023163"/>
    </source>
</evidence>
<evidence type="ECO:0000256" key="3">
    <source>
        <dbReference type="ARBA" id="ARBA00023125"/>
    </source>
</evidence>
<dbReference type="Pfam" id="PF02362">
    <property type="entry name" value="B3"/>
    <property type="match status" value="2"/>
</dbReference>
<gene>
    <name evidence="8" type="ORF">POM88_005604</name>
</gene>
<reference evidence="8" key="1">
    <citation type="submission" date="2023-02" db="EMBL/GenBank/DDBJ databases">
        <title>Genome of toxic invasive species Heracleum sosnowskyi carries increased number of genes despite the absence of recent whole-genome duplications.</title>
        <authorList>
            <person name="Schelkunov M."/>
            <person name="Shtratnikova V."/>
            <person name="Makarenko M."/>
            <person name="Klepikova A."/>
            <person name="Omelchenko D."/>
            <person name="Novikova G."/>
            <person name="Obukhova E."/>
            <person name="Bogdanov V."/>
            <person name="Penin A."/>
            <person name="Logacheva M."/>
        </authorList>
    </citation>
    <scope>NUCLEOTIDE SEQUENCE</scope>
    <source>
        <strain evidence="8">Hsosn_3</strain>
        <tissue evidence="8">Leaf</tissue>
    </source>
</reference>
<dbReference type="AlphaFoldDB" id="A0AAD8J3S9"/>
<name>A0AAD8J3S9_9APIA</name>
<evidence type="ECO:0000313" key="9">
    <source>
        <dbReference type="Proteomes" id="UP001237642"/>
    </source>
</evidence>
<dbReference type="Proteomes" id="UP001237642">
    <property type="component" value="Unassembled WGS sequence"/>
</dbReference>
<evidence type="ECO:0000259" key="7">
    <source>
        <dbReference type="PROSITE" id="PS50863"/>
    </source>
</evidence>